<evidence type="ECO:0000313" key="10">
    <source>
        <dbReference type="Proteomes" id="UP001055712"/>
    </source>
</evidence>
<dbReference type="Proteomes" id="UP001055712">
    <property type="component" value="Unassembled WGS sequence"/>
</dbReference>
<dbReference type="GO" id="GO:0034605">
    <property type="term" value="P:cellular response to heat"/>
    <property type="evidence" value="ECO:0007669"/>
    <property type="project" value="TreeGrafter"/>
</dbReference>
<keyword evidence="10" id="KW-1185">Reference proteome</keyword>
<dbReference type="Gene3D" id="1.10.1780.10">
    <property type="entry name" value="Clp, N-terminal domain"/>
    <property type="match status" value="1"/>
</dbReference>
<dbReference type="SMART" id="SM00382">
    <property type="entry name" value="AAA"/>
    <property type="match status" value="2"/>
</dbReference>
<dbReference type="OrthoDB" id="47330at2759"/>
<dbReference type="InterPro" id="IPR028299">
    <property type="entry name" value="ClpA/B_CS2"/>
</dbReference>
<dbReference type="PRINTS" id="PR00300">
    <property type="entry name" value="CLPPROTEASEA"/>
</dbReference>
<dbReference type="InterPro" id="IPR036628">
    <property type="entry name" value="Clp_N_dom_sf"/>
</dbReference>
<keyword evidence="4 6" id="KW-0143">Chaperone</keyword>
<dbReference type="InterPro" id="IPR004176">
    <property type="entry name" value="Clp_R_N"/>
</dbReference>
<evidence type="ECO:0000256" key="1">
    <source>
        <dbReference type="ARBA" id="ARBA00022737"/>
    </source>
</evidence>
<dbReference type="FunFam" id="3.40.50.300:FF:000025">
    <property type="entry name" value="ATP-dependent Clp protease subunit"/>
    <property type="match status" value="1"/>
</dbReference>
<feature type="domain" description="Clp R" evidence="8">
    <location>
        <begin position="70"/>
        <end position="211"/>
    </location>
</feature>
<evidence type="ECO:0000256" key="4">
    <source>
        <dbReference type="ARBA" id="ARBA00023186"/>
    </source>
</evidence>
<dbReference type="InterPro" id="IPR003959">
    <property type="entry name" value="ATPase_AAA_core"/>
</dbReference>
<reference evidence="9" key="1">
    <citation type="journal article" date="2019" name="Plant J.">
        <title>Chlorella vulgaris genome assembly and annotation reveals the molecular basis for metabolic acclimation to high light conditions.</title>
        <authorList>
            <person name="Cecchin M."/>
            <person name="Marcolungo L."/>
            <person name="Rossato M."/>
            <person name="Girolomoni L."/>
            <person name="Cosentino E."/>
            <person name="Cuine S."/>
            <person name="Li-Beisson Y."/>
            <person name="Delledonne M."/>
            <person name="Ballottari M."/>
        </authorList>
    </citation>
    <scope>NUCLEOTIDE SEQUENCE</scope>
    <source>
        <strain evidence="9">211/11P</strain>
    </source>
</reference>
<name>A0A9D4TYI5_CHLVU</name>
<evidence type="ECO:0000256" key="5">
    <source>
        <dbReference type="PROSITE-ProRule" id="PRU01251"/>
    </source>
</evidence>
<dbReference type="InterPro" id="IPR041546">
    <property type="entry name" value="ClpA/ClpB_AAA_lid"/>
</dbReference>
<dbReference type="InterPro" id="IPR003593">
    <property type="entry name" value="AAA+_ATPase"/>
</dbReference>
<dbReference type="PROSITE" id="PS00871">
    <property type="entry name" value="CLPAB_2"/>
    <property type="match status" value="1"/>
</dbReference>
<keyword evidence="3 6" id="KW-0067">ATP-binding</keyword>
<reference evidence="9" key="2">
    <citation type="submission" date="2020-11" db="EMBL/GenBank/DDBJ databases">
        <authorList>
            <person name="Cecchin M."/>
            <person name="Marcolungo L."/>
            <person name="Rossato M."/>
            <person name="Girolomoni L."/>
            <person name="Cosentino E."/>
            <person name="Cuine S."/>
            <person name="Li-Beisson Y."/>
            <person name="Delledonne M."/>
            <person name="Ballottari M."/>
        </authorList>
    </citation>
    <scope>NUCLEOTIDE SEQUENCE</scope>
    <source>
        <strain evidence="9">211/11P</strain>
        <tissue evidence="9">Whole cell</tissue>
    </source>
</reference>
<organism evidence="9 10">
    <name type="scientific">Chlorella vulgaris</name>
    <name type="common">Green alga</name>
    <dbReference type="NCBI Taxonomy" id="3077"/>
    <lineage>
        <taxon>Eukaryota</taxon>
        <taxon>Viridiplantae</taxon>
        <taxon>Chlorophyta</taxon>
        <taxon>core chlorophytes</taxon>
        <taxon>Trebouxiophyceae</taxon>
        <taxon>Chlorellales</taxon>
        <taxon>Chlorellaceae</taxon>
        <taxon>Chlorella clade</taxon>
        <taxon>Chlorella</taxon>
    </lineage>
</organism>
<dbReference type="InterPro" id="IPR018368">
    <property type="entry name" value="ClpA/B_CS1"/>
</dbReference>
<gene>
    <name evidence="9" type="ORF">D9Q98_000589</name>
</gene>
<dbReference type="InterPro" id="IPR050130">
    <property type="entry name" value="ClpA_ClpB"/>
</dbReference>
<dbReference type="Gene3D" id="1.10.8.60">
    <property type="match status" value="1"/>
</dbReference>
<comment type="caution">
    <text evidence="9">The sequence shown here is derived from an EMBL/GenBank/DDBJ whole genome shotgun (WGS) entry which is preliminary data.</text>
</comment>
<dbReference type="PANTHER" id="PTHR11638:SF185">
    <property type="entry name" value="ATP-DEPENDENT CLP PROTEASE ATP-BINDING SUBUNIT"/>
    <property type="match status" value="1"/>
</dbReference>
<dbReference type="Pfam" id="PF00004">
    <property type="entry name" value="AAA"/>
    <property type="match status" value="1"/>
</dbReference>
<dbReference type="PROSITE" id="PS00870">
    <property type="entry name" value="CLPAB_1"/>
    <property type="match status" value="1"/>
</dbReference>
<dbReference type="SUPFAM" id="SSF81923">
    <property type="entry name" value="Double Clp-N motif"/>
    <property type="match status" value="1"/>
</dbReference>
<dbReference type="EMBL" id="SIDB01000001">
    <property type="protein sequence ID" value="KAI3438148.1"/>
    <property type="molecule type" value="Genomic_DNA"/>
</dbReference>
<proteinExistence type="inferred from homology"/>
<feature type="region of interest" description="Disordered" evidence="7">
    <location>
        <begin position="207"/>
        <end position="236"/>
    </location>
</feature>
<sequence>MAACFTAAASRPSFSNVLNRPSAATTQAGPQPARHASVLRSSALRGSSVQQRVTWRLARARAPLRVNALFEKFTERSIKSVMLAQEEARRLLASEVGTEHILLGLIAEDSSKAGFLASGITIDKARADVAGVIGRGVREPPKDLPFSREAKKIFETALMESRRMSMSFITPEHIMLAVLSVGDATSRRVLEGMSADTDKIREEALRKLKGEAEGEGQRRKVTSSSGERKKEGGPSALDEFCRDLCKEAQGQRMDPVIGRQQEVLRVTQILARKKKNNPVLLGEPGVGKTAIAEGLARAIVTRTNADGSPLPAFMAGKRVMQLDVGLLIAGAKERGELELRVTRLLAECRTEGNIILMIDEVHTLVGAGAVGRGGGGGGGLDISNLLKPALARGELQCIGATTLDEHRKHIQRDAALERRFQPVYVDEPTEAQALTILEGLQERYERHHRVVYSSDALEAAVALSSRYIPDRHLPDKAIDLLDEAGSRVRIAAYAARQAGAGRETQEAAATSYLELEQVVATKGEAVQDGLFEEATLLRSRELELKARLSGAPEVAPVVPVVEAQHIEQVVSAWTGVPVERMSVDDRQRLLTLGEVLQSQVIGQDDACDSTARAIMRASSGLKNPDRPIATLLFSGPTGVGKTELTKRLSDHYFGSEAAMVRLDMSEYMERHTVSKLIGAPPGYLGYGEGGKLTEAVRRRPFSVVLFDEIEKAHPDVFNVLLQVIEDGRLTDSQGRTVSFKNTLIILTSNVGSAVIAKGGSTIGFQLPSAGDPEADAYARVRTLVLEELKAYFRPELLNRMDEVVVFRPLGRSQVRRIADLELAKTAACLAERGVAGLEVGTALMDRIVAEGYNEAMGARELRRAITRLVDDALSDALLNNKLRAGDTALLDSDAEGRTVVMRRGEANNIVNANIVYSSVAA</sequence>
<dbReference type="Pfam" id="PF07724">
    <property type="entry name" value="AAA_2"/>
    <property type="match status" value="1"/>
</dbReference>
<keyword evidence="1 5" id="KW-0677">Repeat</keyword>
<evidence type="ECO:0000256" key="3">
    <source>
        <dbReference type="ARBA" id="ARBA00022840"/>
    </source>
</evidence>
<dbReference type="CDD" id="cd19499">
    <property type="entry name" value="RecA-like_ClpB_Hsp104-like"/>
    <property type="match status" value="1"/>
</dbReference>
<dbReference type="InterPro" id="IPR027417">
    <property type="entry name" value="P-loop_NTPase"/>
</dbReference>
<evidence type="ECO:0000256" key="7">
    <source>
        <dbReference type="SAM" id="MobiDB-lite"/>
    </source>
</evidence>
<accession>A0A9D4TYI5</accession>
<dbReference type="GO" id="GO:0016887">
    <property type="term" value="F:ATP hydrolysis activity"/>
    <property type="evidence" value="ECO:0007669"/>
    <property type="project" value="InterPro"/>
</dbReference>
<comment type="similarity">
    <text evidence="6">Belongs to the ClpA/ClpB family.</text>
</comment>
<dbReference type="Pfam" id="PF10431">
    <property type="entry name" value="ClpB_D2-small"/>
    <property type="match status" value="1"/>
</dbReference>
<dbReference type="Pfam" id="PF17871">
    <property type="entry name" value="AAA_lid_9"/>
    <property type="match status" value="1"/>
</dbReference>
<evidence type="ECO:0000256" key="6">
    <source>
        <dbReference type="RuleBase" id="RU004432"/>
    </source>
</evidence>
<evidence type="ECO:0000313" key="9">
    <source>
        <dbReference type="EMBL" id="KAI3438148.1"/>
    </source>
</evidence>
<evidence type="ECO:0000259" key="8">
    <source>
        <dbReference type="PROSITE" id="PS51903"/>
    </source>
</evidence>
<dbReference type="InterPro" id="IPR019489">
    <property type="entry name" value="Clp_ATPase_C"/>
</dbReference>
<dbReference type="InterPro" id="IPR001270">
    <property type="entry name" value="ClpA/B"/>
</dbReference>
<dbReference type="PROSITE" id="PS51903">
    <property type="entry name" value="CLP_R"/>
    <property type="match status" value="1"/>
</dbReference>
<dbReference type="SMART" id="SM01086">
    <property type="entry name" value="ClpB_D2-small"/>
    <property type="match status" value="1"/>
</dbReference>
<dbReference type="SUPFAM" id="SSF52540">
    <property type="entry name" value="P-loop containing nucleoside triphosphate hydrolases"/>
    <property type="match status" value="2"/>
</dbReference>
<dbReference type="Gene3D" id="3.40.50.300">
    <property type="entry name" value="P-loop containing nucleotide triphosphate hydrolases"/>
    <property type="match status" value="3"/>
</dbReference>
<dbReference type="PANTHER" id="PTHR11638">
    <property type="entry name" value="ATP-DEPENDENT CLP PROTEASE"/>
    <property type="match status" value="1"/>
</dbReference>
<feature type="compositionally biased region" description="Basic and acidic residues" evidence="7">
    <location>
        <begin position="207"/>
        <end position="218"/>
    </location>
</feature>
<dbReference type="GO" id="GO:0005737">
    <property type="term" value="C:cytoplasm"/>
    <property type="evidence" value="ECO:0007669"/>
    <property type="project" value="TreeGrafter"/>
</dbReference>
<dbReference type="GO" id="GO:0005524">
    <property type="term" value="F:ATP binding"/>
    <property type="evidence" value="ECO:0007669"/>
    <property type="project" value="UniProtKB-KW"/>
</dbReference>
<dbReference type="Pfam" id="PF02861">
    <property type="entry name" value="Clp_N"/>
    <property type="match status" value="1"/>
</dbReference>
<dbReference type="AlphaFoldDB" id="A0A9D4TYI5"/>
<dbReference type="CDD" id="cd00009">
    <property type="entry name" value="AAA"/>
    <property type="match status" value="1"/>
</dbReference>
<protein>
    <recommendedName>
        <fullName evidence="8">Clp R domain-containing protein</fullName>
    </recommendedName>
</protein>
<keyword evidence="2 6" id="KW-0547">Nucleotide-binding</keyword>
<evidence type="ECO:0000256" key="2">
    <source>
        <dbReference type="ARBA" id="ARBA00022741"/>
    </source>
</evidence>